<feature type="transmembrane region" description="Helical" evidence="2">
    <location>
        <begin position="116"/>
        <end position="142"/>
    </location>
</feature>
<keyword evidence="4" id="KW-1185">Reference proteome</keyword>
<comment type="caution">
    <text evidence="3">The sequence shown here is derived from an EMBL/GenBank/DDBJ whole genome shotgun (WGS) entry which is preliminary data.</text>
</comment>
<keyword evidence="2" id="KW-0812">Transmembrane</keyword>
<accession>A0ABS6ZCF0</accession>
<dbReference type="EMBL" id="WTFF01000250">
    <property type="protein sequence ID" value="MBW5485408.1"/>
    <property type="molecule type" value="Genomic_DNA"/>
</dbReference>
<evidence type="ECO:0008006" key="5">
    <source>
        <dbReference type="Google" id="ProtNLM"/>
    </source>
</evidence>
<dbReference type="Proteomes" id="UP000812013">
    <property type="component" value="Unassembled WGS sequence"/>
</dbReference>
<sequence>MIHLPLAVPALVVLFCTATLLFTVLRARRLKAAWSSGIEVTGRCVGGHAVERRGRGSAGSSRAYRHVYAFTTPDGRSHRFVEGGGPATTVPGDRVVVRYPAGRPDRATALAPSRGATAVTIGVVGGFCGLLAAAAIVFAVMYEIRLADGRTAEHGPTGLPTGLPSGLPSGMPSWAPGAADFRAP</sequence>
<evidence type="ECO:0000256" key="2">
    <source>
        <dbReference type="SAM" id="Phobius"/>
    </source>
</evidence>
<evidence type="ECO:0000313" key="4">
    <source>
        <dbReference type="Proteomes" id="UP000812013"/>
    </source>
</evidence>
<reference evidence="3 4" key="1">
    <citation type="submission" date="2019-12" db="EMBL/GenBank/DDBJ databases">
        <title>Genome sequence of Streptomyces bambusae.</title>
        <authorList>
            <person name="Bansal K."/>
            <person name="Choksket S."/>
            <person name="Korpole S."/>
            <person name="Patil P.B."/>
        </authorList>
    </citation>
    <scope>NUCLEOTIDE SEQUENCE [LARGE SCALE GENOMIC DNA]</scope>
    <source>
        <strain evidence="3 4">SK60</strain>
    </source>
</reference>
<organism evidence="3 4">
    <name type="scientific">Streptomyces bambusae</name>
    <dbReference type="NCBI Taxonomy" id="1550616"/>
    <lineage>
        <taxon>Bacteria</taxon>
        <taxon>Bacillati</taxon>
        <taxon>Actinomycetota</taxon>
        <taxon>Actinomycetes</taxon>
        <taxon>Kitasatosporales</taxon>
        <taxon>Streptomycetaceae</taxon>
        <taxon>Streptomyces</taxon>
    </lineage>
</organism>
<gene>
    <name evidence="3" type="ORF">GPJ59_26925</name>
</gene>
<evidence type="ECO:0000313" key="3">
    <source>
        <dbReference type="EMBL" id="MBW5485408.1"/>
    </source>
</evidence>
<feature type="compositionally biased region" description="Low complexity" evidence="1">
    <location>
        <begin position="155"/>
        <end position="173"/>
    </location>
</feature>
<keyword evidence="2" id="KW-1133">Transmembrane helix</keyword>
<evidence type="ECO:0000256" key="1">
    <source>
        <dbReference type="SAM" id="MobiDB-lite"/>
    </source>
</evidence>
<dbReference type="RefSeq" id="WP_219670309.1">
    <property type="nucleotide sequence ID" value="NZ_WTFF01000250.1"/>
</dbReference>
<feature type="region of interest" description="Disordered" evidence="1">
    <location>
        <begin position="151"/>
        <end position="184"/>
    </location>
</feature>
<protein>
    <recommendedName>
        <fullName evidence="5">DUF3592 domain-containing protein</fullName>
    </recommendedName>
</protein>
<keyword evidence="2" id="KW-0472">Membrane</keyword>
<name>A0ABS6ZCF0_9ACTN</name>
<feature type="transmembrane region" description="Helical" evidence="2">
    <location>
        <begin position="6"/>
        <end position="25"/>
    </location>
</feature>
<proteinExistence type="predicted"/>